<protein>
    <submittedName>
        <fullName evidence="1">Class I lanthipeptide</fullName>
    </submittedName>
</protein>
<proteinExistence type="predicted"/>
<dbReference type="RefSeq" id="WP_264730617.1">
    <property type="nucleotide sequence ID" value="NZ_JAPDNR010000001.1"/>
</dbReference>
<dbReference type="EMBL" id="JAPDNS010000001">
    <property type="protein sequence ID" value="MCW3484763.1"/>
    <property type="molecule type" value="Genomic_DNA"/>
</dbReference>
<dbReference type="NCBIfam" id="NF038153">
    <property type="entry name" value="lant_leader_L1a"/>
    <property type="match status" value="1"/>
</dbReference>
<evidence type="ECO:0000313" key="1">
    <source>
        <dbReference type="EMBL" id="MCW3484763.1"/>
    </source>
</evidence>
<comment type="caution">
    <text evidence="1">The sequence shown here is derived from an EMBL/GenBank/DDBJ whole genome shotgun (WGS) entry which is preliminary data.</text>
</comment>
<dbReference type="Proteomes" id="UP001207742">
    <property type="component" value="Unassembled WGS sequence"/>
</dbReference>
<name>A0ABT3ILC4_9BACT</name>
<accession>A0ABT3ILC4</accession>
<gene>
    <name evidence="1" type="ORF">OL497_12700</name>
</gene>
<dbReference type="InterPro" id="IPR058238">
    <property type="entry name" value="Lant_leader_dom"/>
</dbReference>
<sequence length="83" mass="9020">MKKMKFDLNKKLFLNKATVASLSDVMQQQVAGGARVTQDFACGVTINLPRTKLSRQAPRPDCLCCADIDPSVITPTIVPTIAQ</sequence>
<evidence type="ECO:0000313" key="2">
    <source>
        <dbReference type="Proteomes" id="UP001207742"/>
    </source>
</evidence>
<reference evidence="1 2" key="1">
    <citation type="submission" date="2022-10" db="EMBL/GenBank/DDBJ databases">
        <title>Chitinophaga nivalis PC15 sp. nov., isolated from Pyeongchang county, South Korea.</title>
        <authorList>
            <person name="Trinh H.N."/>
        </authorList>
    </citation>
    <scope>NUCLEOTIDE SEQUENCE [LARGE SCALE GENOMIC DNA]</scope>
    <source>
        <strain evidence="1 2">PC14</strain>
    </source>
</reference>
<organism evidence="1 2">
    <name type="scientific">Chitinophaga nivalis</name>
    <dbReference type="NCBI Taxonomy" id="2991709"/>
    <lineage>
        <taxon>Bacteria</taxon>
        <taxon>Pseudomonadati</taxon>
        <taxon>Bacteroidota</taxon>
        <taxon>Chitinophagia</taxon>
        <taxon>Chitinophagales</taxon>
        <taxon>Chitinophagaceae</taxon>
        <taxon>Chitinophaga</taxon>
    </lineage>
</organism>
<keyword evidence="2" id="KW-1185">Reference proteome</keyword>